<feature type="transmembrane region" description="Helical" evidence="1">
    <location>
        <begin position="168"/>
        <end position="185"/>
    </location>
</feature>
<dbReference type="Proteomes" id="UP000460949">
    <property type="component" value="Unassembled WGS sequence"/>
</dbReference>
<dbReference type="RefSeq" id="WP_160834888.1">
    <property type="nucleotide sequence ID" value="NZ_WMET01000001.1"/>
</dbReference>
<keyword evidence="1" id="KW-0472">Membrane</keyword>
<feature type="domain" description="DUF2157" evidence="2">
    <location>
        <begin position="13"/>
        <end position="144"/>
    </location>
</feature>
<dbReference type="EMBL" id="WMET01000001">
    <property type="protein sequence ID" value="MYL18420.1"/>
    <property type="molecule type" value="Genomic_DNA"/>
</dbReference>
<accession>A0A845DLQ3</accession>
<feature type="transmembrane region" description="Helical" evidence="1">
    <location>
        <begin position="119"/>
        <end position="140"/>
    </location>
</feature>
<dbReference type="Pfam" id="PF09925">
    <property type="entry name" value="DUF2157"/>
    <property type="match status" value="1"/>
</dbReference>
<feature type="transmembrane region" description="Helical" evidence="1">
    <location>
        <begin position="271"/>
        <end position="288"/>
    </location>
</feature>
<evidence type="ECO:0000256" key="1">
    <source>
        <dbReference type="SAM" id="Phobius"/>
    </source>
</evidence>
<dbReference type="AlphaFoldDB" id="A0A845DLQ3"/>
<feature type="transmembrane region" description="Helical" evidence="1">
    <location>
        <begin position="39"/>
        <end position="60"/>
    </location>
</feature>
<evidence type="ECO:0000313" key="3">
    <source>
        <dbReference type="EMBL" id="MYL18420.1"/>
    </source>
</evidence>
<feature type="transmembrane region" description="Helical" evidence="1">
    <location>
        <begin position="368"/>
        <end position="385"/>
    </location>
</feature>
<keyword evidence="1" id="KW-0812">Transmembrane</keyword>
<protein>
    <submittedName>
        <fullName evidence="3">DUF2157 domain-containing protein</fullName>
    </submittedName>
</protein>
<organism evidence="3 4">
    <name type="scientific">Halobacillus litoralis</name>
    <dbReference type="NCBI Taxonomy" id="45668"/>
    <lineage>
        <taxon>Bacteria</taxon>
        <taxon>Bacillati</taxon>
        <taxon>Bacillota</taxon>
        <taxon>Bacilli</taxon>
        <taxon>Bacillales</taxon>
        <taxon>Bacillaceae</taxon>
        <taxon>Halobacillus</taxon>
    </lineage>
</organism>
<proteinExistence type="predicted"/>
<sequence length="399" mass="45722">MKRNQLLKESEWWVEEAIITEAQREKLLEHYPEKQYKPVLLTFAALFIGLGFLTFTASNWSYLADWGRMAVLLLSMSAFYVAGERVYKKKSARVGSSLILTALLIFGAAIFLVGQMYHYTAFSASPFLLWSMAATGLYVVMREGLFYYAAAVIITVGQIYSGLVFQDFYLWLGLLLLGGLGWVVYETRSLAFAGVFAVSYYIQALVLVFSGGYPYYWLIIGSMALYIADDLITQKGQTRIWKTSAVVFMFAVFFLQIFFLGDGYAETLTESSLYFFLIWAVLFVLAVVRSALSTTNYYWIDLLLFIPVFRFPSGDLFSLIVLFIYAVLWLVSGYQQEVRRWVNKGTAAFLLTTLAAYFQLAWDFMDRSVFFFVGGLLLFVLSYGLEKKRRSFRRKGEEQ</sequence>
<feature type="transmembrane region" description="Helical" evidence="1">
    <location>
        <begin position="317"/>
        <end position="334"/>
    </location>
</feature>
<name>A0A845DLQ3_9BACI</name>
<gene>
    <name evidence="3" type="ORF">GLW04_00875</name>
</gene>
<dbReference type="InterPro" id="IPR018677">
    <property type="entry name" value="DUF2157"/>
</dbReference>
<feature type="transmembrane region" description="Helical" evidence="1">
    <location>
        <begin position="66"/>
        <end position="82"/>
    </location>
</feature>
<reference evidence="3 4" key="1">
    <citation type="submission" date="2019-11" db="EMBL/GenBank/DDBJ databases">
        <title>Genome sequences of 17 halophilic strains isolated from different environments.</title>
        <authorList>
            <person name="Furrow R.E."/>
        </authorList>
    </citation>
    <scope>NUCLEOTIDE SEQUENCE [LARGE SCALE GENOMIC DNA]</scope>
    <source>
        <strain evidence="3 4">22511_23_Filter</strain>
    </source>
</reference>
<feature type="transmembrane region" description="Helical" evidence="1">
    <location>
        <begin position="215"/>
        <end position="233"/>
    </location>
</feature>
<evidence type="ECO:0000313" key="4">
    <source>
        <dbReference type="Proteomes" id="UP000460949"/>
    </source>
</evidence>
<evidence type="ECO:0000259" key="2">
    <source>
        <dbReference type="Pfam" id="PF09925"/>
    </source>
</evidence>
<keyword evidence="1" id="KW-1133">Transmembrane helix</keyword>
<feature type="transmembrane region" description="Helical" evidence="1">
    <location>
        <begin position="94"/>
        <end position="113"/>
    </location>
</feature>
<feature type="transmembrane region" description="Helical" evidence="1">
    <location>
        <begin position="145"/>
        <end position="162"/>
    </location>
</feature>
<feature type="transmembrane region" description="Helical" evidence="1">
    <location>
        <begin position="341"/>
        <end position="362"/>
    </location>
</feature>
<comment type="caution">
    <text evidence="3">The sequence shown here is derived from an EMBL/GenBank/DDBJ whole genome shotgun (WGS) entry which is preliminary data.</text>
</comment>
<feature type="transmembrane region" description="Helical" evidence="1">
    <location>
        <begin position="245"/>
        <end position="265"/>
    </location>
</feature>